<keyword evidence="3" id="KW-0963">Cytoplasm</keyword>
<dbReference type="GO" id="GO:0005856">
    <property type="term" value="C:cytoskeleton"/>
    <property type="evidence" value="ECO:0007669"/>
    <property type="project" value="UniProtKB-SubCell"/>
</dbReference>
<evidence type="ECO:0000256" key="4">
    <source>
        <dbReference type="ARBA" id="ARBA00022553"/>
    </source>
</evidence>
<dbReference type="InterPro" id="IPR045346">
    <property type="entry name" value="Ermin"/>
</dbReference>
<comment type="function">
    <text evidence="7">Plays a role in cytoskeletal rearrangements during the late wrapping and/or compaction phases of myelinogenesis as well as in maintenance and stability of myelin sheath in the adult. May play an important role in late-stage oligodendroglia maturation, myelin/Ranvier node formation during CNS development, and in the maintenance and plasticity of related structures in the mature CNS.</text>
</comment>
<dbReference type="GO" id="GO:0070062">
    <property type="term" value="C:extracellular exosome"/>
    <property type="evidence" value="ECO:0007669"/>
    <property type="project" value="TreeGrafter"/>
</dbReference>
<reference evidence="11" key="2">
    <citation type="submission" date="2025-08" db="UniProtKB">
        <authorList>
            <consortium name="Ensembl"/>
        </authorList>
    </citation>
    <scope>IDENTIFICATION</scope>
</reference>
<keyword evidence="12" id="KW-1185">Reference proteome</keyword>
<proteinExistence type="predicted"/>
<evidence type="ECO:0000313" key="12">
    <source>
        <dbReference type="Proteomes" id="UP000694680"/>
    </source>
</evidence>
<evidence type="ECO:0000256" key="5">
    <source>
        <dbReference type="ARBA" id="ARBA00023203"/>
    </source>
</evidence>
<dbReference type="GO" id="GO:0043209">
    <property type="term" value="C:myelin sheath"/>
    <property type="evidence" value="ECO:0007669"/>
    <property type="project" value="TreeGrafter"/>
</dbReference>
<dbReference type="GO" id="GO:0033269">
    <property type="term" value="C:internode region of axon"/>
    <property type="evidence" value="ECO:0007669"/>
    <property type="project" value="TreeGrafter"/>
</dbReference>
<dbReference type="GO" id="GO:0008360">
    <property type="term" value="P:regulation of cell shape"/>
    <property type="evidence" value="ECO:0007669"/>
    <property type="project" value="InterPro"/>
</dbReference>
<evidence type="ECO:0000256" key="6">
    <source>
        <dbReference type="ARBA" id="ARBA00023212"/>
    </source>
</evidence>
<dbReference type="OrthoDB" id="9947518at2759"/>
<dbReference type="GO" id="GO:0030175">
    <property type="term" value="C:filopodium"/>
    <property type="evidence" value="ECO:0007669"/>
    <property type="project" value="TreeGrafter"/>
</dbReference>
<dbReference type="GO" id="GO:0031344">
    <property type="term" value="P:regulation of cell projection organization"/>
    <property type="evidence" value="ECO:0007669"/>
    <property type="project" value="TreeGrafter"/>
</dbReference>
<keyword evidence="6" id="KW-0206">Cytoskeleton</keyword>
<name>A0A8C5I0T6_GOUWI</name>
<dbReference type="Gene3D" id="6.10.360.10">
    <property type="match status" value="1"/>
</dbReference>
<comment type="subcellular location">
    <subcellularLocation>
        <location evidence="1">Cytoplasm</location>
        <location evidence="1">Cytoskeleton</location>
    </subcellularLocation>
</comment>
<evidence type="ECO:0000256" key="1">
    <source>
        <dbReference type="ARBA" id="ARBA00004245"/>
    </source>
</evidence>
<dbReference type="Pfam" id="PF20491">
    <property type="entry name" value="Ermin"/>
    <property type="match status" value="1"/>
</dbReference>
<reference evidence="11" key="1">
    <citation type="submission" date="2020-06" db="EMBL/GenBank/DDBJ databases">
        <authorList>
            <consortium name="Wellcome Sanger Institute Data Sharing"/>
        </authorList>
    </citation>
    <scope>NUCLEOTIDE SEQUENCE [LARGE SCALE GENOMIC DNA]</scope>
</reference>
<dbReference type="GO" id="GO:0033270">
    <property type="term" value="C:paranode region of axon"/>
    <property type="evidence" value="ECO:0007669"/>
    <property type="project" value="TreeGrafter"/>
</dbReference>
<keyword evidence="4" id="KW-0597">Phosphoprotein</keyword>
<evidence type="ECO:0000313" key="11">
    <source>
        <dbReference type="Ensembl" id="ENSGWIP00000052000.1"/>
    </source>
</evidence>
<comment type="subunit">
    <text evidence="2">Binds actin.</text>
</comment>
<evidence type="ECO:0000256" key="8">
    <source>
        <dbReference type="ARBA" id="ARBA00026168"/>
    </source>
</evidence>
<reference evidence="11" key="3">
    <citation type="submission" date="2025-09" db="UniProtKB">
        <authorList>
            <consortium name="Ensembl"/>
        </authorList>
    </citation>
    <scope>IDENTIFICATION</scope>
</reference>
<dbReference type="GO" id="GO:0001763">
    <property type="term" value="P:morphogenesis of a branching structure"/>
    <property type="evidence" value="ECO:0007669"/>
    <property type="project" value="TreeGrafter"/>
</dbReference>
<dbReference type="GO" id="GO:0005938">
    <property type="term" value="C:cell cortex"/>
    <property type="evidence" value="ECO:0007669"/>
    <property type="project" value="TreeGrafter"/>
</dbReference>
<dbReference type="Ensembl" id="ENSGWIT00000056145.1">
    <property type="protein sequence ID" value="ENSGWIP00000052000.1"/>
    <property type="gene ID" value="ENSGWIG00000025140.1"/>
</dbReference>
<dbReference type="GO" id="GO:0043025">
    <property type="term" value="C:neuronal cell body"/>
    <property type="evidence" value="ECO:0007669"/>
    <property type="project" value="TreeGrafter"/>
</dbReference>
<accession>A0A8C5I0T6</accession>
<dbReference type="AlphaFoldDB" id="A0A8C5I0T6"/>
<dbReference type="Proteomes" id="UP000694680">
    <property type="component" value="Chromosome 21"/>
</dbReference>
<dbReference type="InterPro" id="IPR008954">
    <property type="entry name" value="Moesin_tail_sf"/>
</dbReference>
<dbReference type="PANTHER" id="PTHR47137:SF1">
    <property type="entry name" value="ERMIN"/>
    <property type="match status" value="1"/>
</dbReference>
<organism evidence="11 12">
    <name type="scientific">Gouania willdenowi</name>
    <name type="common">Blunt-snouted clingfish</name>
    <name type="synonym">Lepadogaster willdenowi</name>
    <dbReference type="NCBI Taxonomy" id="441366"/>
    <lineage>
        <taxon>Eukaryota</taxon>
        <taxon>Metazoa</taxon>
        <taxon>Chordata</taxon>
        <taxon>Craniata</taxon>
        <taxon>Vertebrata</taxon>
        <taxon>Euteleostomi</taxon>
        <taxon>Actinopterygii</taxon>
        <taxon>Neopterygii</taxon>
        <taxon>Teleostei</taxon>
        <taxon>Neoteleostei</taxon>
        <taxon>Acanthomorphata</taxon>
        <taxon>Ovalentaria</taxon>
        <taxon>Blenniimorphae</taxon>
        <taxon>Blenniiformes</taxon>
        <taxon>Gobiesocoidei</taxon>
        <taxon>Gobiesocidae</taxon>
        <taxon>Gobiesocinae</taxon>
        <taxon>Gouania</taxon>
    </lineage>
</organism>
<sequence length="246" mass="27993">METKSGLPHFSNIIAREEDESEAQILDITDGISLEAPQEANMLWTSEEGDDSVFYSDEEQPYHEASCSLHRLVNSVAEEETQSDGPPGEGNHNPQMEIETTTEEVFASDSKCPREHLQQVKCTTATEEKQSEPKESIINVNQQVNKEAIEQETRIPKMEDEQQCSADLMLKKDEQTFLTHTGFHPNSSLAYSTMPLLKKPGVDKSSLQTPFDHLSTSKYSTMSYRKIRKGNTRQRIQDFEHMMMNM</sequence>
<evidence type="ECO:0000256" key="2">
    <source>
        <dbReference type="ARBA" id="ARBA00011216"/>
    </source>
</evidence>
<evidence type="ECO:0000256" key="10">
    <source>
        <dbReference type="SAM" id="MobiDB-lite"/>
    </source>
</evidence>
<dbReference type="GO" id="GO:0007015">
    <property type="term" value="P:actin filament organization"/>
    <property type="evidence" value="ECO:0007669"/>
    <property type="project" value="InterPro"/>
</dbReference>
<protein>
    <recommendedName>
        <fullName evidence="8">Ermin</fullName>
    </recommendedName>
    <alternativeName>
        <fullName evidence="9">Juxtanodin</fullName>
    </alternativeName>
</protein>
<keyword evidence="5" id="KW-0009">Actin-binding</keyword>
<feature type="region of interest" description="Disordered" evidence="10">
    <location>
        <begin position="1"/>
        <end position="22"/>
    </location>
</feature>
<dbReference type="PANTHER" id="PTHR47137">
    <property type="entry name" value="ERMIN"/>
    <property type="match status" value="1"/>
</dbReference>
<evidence type="ECO:0000256" key="7">
    <source>
        <dbReference type="ARBA" id="ARBA00025213"/>
    </source>
</evidence>
<evidence type="ECO:0000256" key="9">
    <source>
        <dbReference type="ARBA" id="ARBA00031224"/>
    </source>
</evidence>
<evidence type="ECO:0000256" key="3">
    <source>
        <dbReference type="ARBA" id="ARBA00022490"/>
    </source>
</evidence>
<dbReference type="GO" id="GO:0051015">
    <property type="term" value="F:actin filament binding"/>
    <property type="evidence" value="ECO:0007669"/>
    <property type="project" value="InterPro"/>
</dbReference>
<feature type="region of interest" description="Disordered" evidence="10">
    <location>
        <begin position="76"/>
        <end position="95"/>
    </location>
</feature>
<gene>
    <name evidence="11" type="primary">ermn</name>
</gene>